<dbReference type="CDD" id="cd13563">
    <property type="entry name" value="PBP2_SsuA_like_6"/>
    <property type="match status" value="1"/>
</dbReference>
<keyword evidence="3 6" id="KW-0732">Signal</keyword>
<gene>
    <name evidence="8" type="ORF">QYG89_15655</name>
</gene>
<evidence type="ECO:0000259" key="7">
    <source>
        <dbReference type="SMART" id="SM00062"/>
    </source>
</evidence>
<evidence type="ECO:0000256" key="3">
    <source>
        <dbReference type="ARBA" id="ARBA00022729"/>
    </source>
</evidence>
<dbReference type="RefSeq" id="WP_404319027.1">
    <property type="nucleotide sequence ID" value="NZ_JAUIYO010000021.1"/>
</dbReference>
<dbReference type="PANTHER" id="PTHR30024">
    <property type="entry name" value="ALIPHATIC SULFONATES-BINDING PROTEIN-RELATED"/>
    <property type="match status" value="1"/>
</dbReference>
<dbReference type="Pfam" id="PF13379">
    <property type="entry name" value="NMT1_2"/>
    <property type="match status" value="1"/>
</dbReference>
<dbReference type="PROSITE" id="PS51257">
    <property type="entry name" value="PROKAR_LIPOPROTEIN"/>
    <property type="match status" value="1"/>
</dbReference>
<feature type="domain" description="Solute-binding protein family 3/N-terminal" evidence="7">
    <location>
        <begin position="42"/>
        <end position="259"/>
    </location>
</feature>
<evidence type="ECO:0000313" key="8">
    <source>
        <dbReference type="EMBL" id="MFK2827080.1"/>
    </source>
</evidence>
<dbReference type="PANTHER" id="PTHR30024:SF47">
    <property type="entry name" value="TAURINE-BINDING PERIPLASMIC PROTEIN"/>
    <property type="match status" value="1"/>
</dbReference>
<evidence type="ECO:0000256" key="2">
    <source>
        <dbReference type="ARBA" id="ARBA00010742"/>
    </source>
</evidence>
<comment type="similarity">
    <text evidence="2">Belongs to the bacterial solute-binding protein SsuA/TauA family.</text>
</comment>
<dbReference type="EMBL" id="JAUIYO010000021">
    <property type="protein sequence ID" value="MFK2827080.1"/>
    <property type="molecule type" value="Genomic_DNA"/>
</dbReference>
<dbReference type="InterPro" id="IPR001638">
    <property type="entry name" value="Solute-binding_3/MltF_N"/>
</dbReference>
<keyword evidence="9" id="KW-1185">Reference proteome</keyword>
<protein>
    <submittedName>
        <fullName evidence="8">ABC transporter substrate-binding protein</fullName>
    </submittedName>
</protein>
<dbReference type="SMART" id="SM00062">
    <property type="entry name" value="PBPb"/>
    <property type="match status" value="1"/>
</dbReference>
<feature type="signal peptide" evidence="6">
    <location>
        <begin position="1"/>
        <end position="21"/>
    </location>
</feature>
<evidence type="ECO:0000256" key="4">
    <source>
        <dbReference type="ARBA" id="ARBA00023139"/>
    </source>
</evidence>
<reference evidence="8 9" key="1">
    <citation type="submission" date="2023-07" db="EMBL/GenBank/DDBJ databases">
        <title>Bacillus lucianemedeirus sp. nov, a new species isolated from an immunobiological production facility.</title>
        <authorList>
            <person name="Costa L.V."/>
            <person name="Miranda R.V.S.L."/>
            <person name="Brandao M.L.L."/>
            <person name="Reis C.M.F."/>
            <person name="Frazao A.M."/>
            <person name="Cruz F.V."/>
            <person name="Baio P.V.P."/>
            <person name="Veras J.F.C."/>
            <person name="Ramos J.N."/>
            <person name="Vieira V."/>
        </authorList>
    </citation>
    <scope>NUCLEOTIDE SEQUENCE [LARGE SCALE GENOMIC DNA]</scope>
    <source>
        <strain evidence="8 9">B190/17</strain>
    </source>
</reference>
<comment type="caution">
    <text evidence="8">The sequence shown here is derived from an EMBL/GenBank/DDBJ whole genome shotgun (WGS) entry which is preliminary data.</text>
</comment>
<keyword evidence="4" id="KW-0564">Palmitate</keyword>
<dbReference type="Proteomes" id="UP001619911">
    <property type="component" value="Unassembled WGS sequence"/>
</dbReference>
<dbReference type="Gene3D" id="3.40.190.10">
    <property type="entry name" value="Periplasmic binding protein-like II"/>
    <property type="match status" value="2"/>
</dbReference>
<evidence type="ECO:0000256" key="1">
    <source>
        <dbReference type="ARBA" id="ARBA00004418"/>
    </source>
</evidence>
<name>A0ABW8IDH6_9BACI</name>
<sequence>MRKLGSVFLIMILLLMTGCGGGTSTSNESEKEGKDKKNTAFSLGVATWVGYAPLYIAQEKGIFEKNGIDVDLMKMESNTDRRTALAAKRIQGFASTVDTHVVSAASDVPGVQVVALDESYGGDGIVAKKEIKSLKDLKGKRVAVQTDGGASFFWFLYLLKQEGMDFNKDIKAQNMTAGDAGAAFIANKVDAAVTWEPWLTKAKQTDFGSVLATSDISPGVITSTIAMHQDFIKENPEAVKALVKSWFEAVEYYKTNKEDALEIMGKAMGQSPAELEESLQGVRFYDEQKNKEYFGTKEKPGQIYELSKMGSEFWKEQDLIQKEPNLDELIDYSFVQQ</sequence>
<accession>A0ABW8IDH6</accession>
<comment type="subcellular location">
    <subcellularLocation>
        <location evidence="1">Periplasm</location>
    </subcellularLocation>
</comment>
<proteinExistence type="inferred from homology"/>
<keyword evidence="5" id="KW-0449">Lipoprotein</keyword>
<evidence type="ECO:0000313" key="9">
    <source>
        <dbReference type="Proteomes" id="UP001619911"/>
    </source>
</evidence>
<feature type="chain" id="PRO_5045066153" evidence="6">
    <location>
        <begin position="22"/>
        <end position="337"/>
    </location>
</feature>
<evidence type="ECO:0000256" key="6">
    <source>
        <dbReference type="SAM" id="SignalP"/>
    </source>
</evidence>
<evidence type="ECO:0000256" key="5">
    <source>
        <dbReference type="ARBA" id="ARBA00023288"/>
    </source>
</evidence>
<organism evidence="8 9">
    <name type="scientific">Bacillus lumedeiriae</name>
    <dbReference type="NCBI Taxonomy" id="3058829"/>
    <lineage>
        <taxon>Bacteria</taxon>
        <taxon>Bacillati</taxon>
        <taxon>Bacillota</taxon>
        <taxon>Bacilli</taxon>
        <taxon>Bacillales</taxon>
        <taxon>Bacillaceae</taxon>
        <taxon>Bacillus</taxon>
    </lineage>
</organism>
<dbReference type="SUPFAM" id="SSF53850">
    <property type="entry name" value="Periplasmic binding protein-like II"/>
    <property type="match status" value="1"/>
</dbReference>